<dbReference type="EMBL" id="CP018477">
    <property type="protein sequence ID" value="ASV73618.1"/>
    <property type="molecule type" value="Genomic_DNA"/>
</dbReference>
<dbReference type="CDD" id="cd11614">
    <property type="entry name" value="SAF_CpaB_FlgA_like"/>
    <property type="match status" value="1"/>
</dbReference>
<organism evidence="3 4">
    <name type="scientific">Thermogutta terrifontis</name>
    <dbReference type="NCBI Taxonomy" id="1331910"/>
    <lineage>
        <taxon>Bacteria</taxon>
        <taxon>Pseudomonadati</taxon>
        <taxon>Planctomycetota</taxon>
        <taxon>Planctomycetia</taxon>
        <taxon>Pirellulales</taxon>
        <taxon>Thermoguttaceae</taxon>
        <taxon>Thermogutta</taxon>
    </lineage>
</organism>
<dbReference type="Pfam" id="PF16976">
    <property type="entry name" value="RcpC"/>
    <property type="match status" value="1"/>
</dbReference>
<evidence type="ECO:0000259" key="2">
    <source>
        <dbReference type="Pfam" id="PF16976"/>
    </source>
</evidence>
<evidence type="ECO:0000313" key="4">
    <source>
        <dbReference type="Proteomes" id="UP000215086"/>
    </source>
</evidence>
<protein>
    <submittedName>
        <fullName evidence="3">Flp pilus assembly protein RcpC/CpaB</fullName>
    </submittedName>
</protein>
<feature type="domain" description="Flp pilus assembly protein RcpC/CpaB" evidence="2">
    <location>
        <begin position="115"/>
        <end position="219"/>
    </location>
</feature>
<evidence type="ECO:0000256" key="1">
    <source>
        <dbReference type="SAM" id="MobiDB-lite"/>
    </source>
</evidence>
<accession>A0A286RCD6</accession>
<dbReference type="AlphaFoldDB" id="A0A286RCD6"/>
<sequence>MKRISPAGVTFIVVAIMVGLGAAYAVRHLSRPAEQQAKAAGRKMAKIVVAKYNLGQYTRIIDDYVEEVAVPADKVPEGAVTLKSRALYRLAKVTIPAGQPIREQDLYEVGEVPLLSERLPPGYRAVTLAVDAKAAVNGMIQPESLVDITLTVKNDRPEFGGMATLTLLRRVRVLATSRNRFPAAEDRPTDLRNITVAVTPEQANKLILAEKYGTLSVVLCSQQEDGAVPTDHPENSAIAAIPTATTSPQPEAANQLAGSNLVNIYTLLGISPLQPQPETLKPETKTAQIWRGSEVQEVTFASWQIREAENATLVAQGREPQPFTPGALNGNASAPKANSEEDCPECAAKRAKEAARASAGSASPTPAPHPAVLPGQANTGTSGYGRVVTVPVARTSAARP</sequence>
<feature type="region of interest" description="Disordered" evidence="1">
    <location>
        <begin position="318"/>
        <end position="386"/>
    </location>
</feature>
<dbReference type="KEGG" id="ttf:THTE_1016"/>
<dbReference type="RefSeq" id="WP_095414160.1">
    <property type="nucleotide sequence ID" value="NZ_CP018477.1"/>
</dbReference>
<gene>
    <name evidence="3" type="ORF">THTE_1016</name>
</gene>
<proteinExistence type="predicted"/>
<dbReference type="NCBIfam" id="TIGR03177">
    <property type="entry name" value="pilus_cpaB"/>
    <property type="match status" value="1"/>
</dbReference>
<dbReference type="Proteomes" id="UP000215086">
    <property type="component" value="Chromosome"/>
</dbReference>
<evidence type="ECO:0000313" key="3">
    <source>
        <dbReference type="EMBL" id="ASV73618.1"/>
    </source>
</evidence>
<dbReference type="OrthoDB" id="163768at2"/>
<dbReference type="InterPro" id="IPR017592">
    <property type="entry name" value="Pilus_assmbl_Flp-typ_CpaB"/>
</dbReference>
<dbReference type="InterPro" id="IPR031571">
    <property type="entry name" value="RcpC_dom"/>
</dbReference>
<reference evidence="3 4" key="1">
    <citation type="journal article" name="Front. Microbiol.">
        <title>Sugar Metabolism of the First Thermophilic Planctomycete Thermogutta terrifontis: Comparative Genomic and Transcriptomic Approaches.</title>
        <authorList>
            <person name="Elcheninov A.G."/>
            <person name="Menzel P."/>
            <person name="Gudbergsdottir S.R."/>
            <person name="Slesarev A.I."/>
            <person name="Kadnikov V.V."/>
            <person name="Krogh A."/>
            <person name="Bonch-Osmolovskaya E.A."/>
            <person name="Peng X."/>
            <person name="Kublanov I.V."/>
        </authorList>
    </citation>
    <scope>NUCLEOTIDE SEQUENCE [LARGE SCALE GENOMIC DNA]</scope>
    <source>
        <strain evidence="3 4">R1</strain>
    </source>
</reference>
<name>A0A286RCD6_9BACT</name>
<keyword evidence="4" id="KW-1185">Reference proteome</keyword>